<feature type="region of interest" description="Disordered" evidence="1">
    <location>
        <begin position="81"/>
        <end position="100"/>
    </location>
</feature>
<dbReference type="Proteomes" id="UP000887566">
    <property type="component" value="Unplaced"/>
</dbReference>
<keyword evidence="2" id="KW-1185">Reference proteome</keyword>
<organism evidence="2 3">
    <name type="scientific">Plectus sambesii</name>
    <dbReference type="NCBI Taxonomy" id="2011161"/>
    <lineage>
        <taxon>Eukaryota</taxon>
        <taxon>Metazoa</taxon>
        <taxon>Ecdysozoa</taxon>
        <taxon>Nematoda</taxon>
        <taxon>Chromadorea</taxon>
        <taxon>Plectida</taxon>
        <taxon>Plectina</taxon>
        <taxon>Plectoidea</taxon>
        <taxon>Plectidae</taxon>
        <taxon>Plectus</taxon>
    </lineage>
</organism>
<evidence type="ECO:0000313" key="2">
    <source>
        <dbReference type="Proteomes" id="UP000887566"/>
    </source>
</evidence>
<evidence type="ECO:0000313" key="3">
    <source>
        <dbReference type="WBParaSite" id="PSAMB.scaffold4099size15696.g23497.t1"/>
    </source>
</evidence>
<name>A0A914WGP0_9BILA</name>
<dbReference type="AlphaFoldDB" id="A0A914WGP0"/>
<dbReference type="WBParaSite" id="PSAMB.scaffold4099size15696.g23497.t1">
    <property type="protein sequence ID" value="PSAMB.scaffold4099size15696.g23497.t1"/>
    <property type="gene ID" value="PSAMB.scaffold4099size15696.g23497"/>
</dbReference>
<sequence length="150" mass="16858">MEENGMLNRLDLTHLFATSIVGCSVARVLYQRFVNGWNNRSVPKKLILAQYILSKGNFILPARTLPTAAAATELYRSTGGQLTDKSQFGEDPLSASPEKQERRDAMFWDEINTTFGGIENITNHTTNHQYHLLQQAVIKFIEIGLFVASQ</sequence>
<protein>
    <submittedName>
        <fullName evidence="3">Uncharacterized protein</fullName>
    </submittedName>
</protein>
<proteinExistence type="predicted"/>
<evidence type="ECO:0000256" key="1">
    <source>
        <dbReference type="SAM" id="MobiDB-lite"/>
    </source>
</evidence>
<accession>A0A914WGP0</accession>
<reference evidence="3" key="1">
    <citation type="submission" date="2022-11" db="UniProtKB">
        <authorList>
            <consortium name="WormBaseParasite"/>
        </authorList>
    </citation>
    <scope>IDENTIFICATION</scope>
</reference>